<dbReference type="EMBL" id="MWBQ01000126">
    <property type="protein sequence ID" value="OQA56143.1"/>
    <property type="molecule type" value="Genomic_DNA"/>
</dbReference>
<reference evidence="1" key="1">
    <citation type="submission" date="2017-02" db="EMBL/GenBank/DDBJ databases">
        <title>Delving into the versatile metabolic prowess of the omnipresent phylum Bacteroidetes.</title>
        <authorList>
            <person name="Nobu M.K."/>
            <person name="Mei R."/>
            <person name="Narihiro T."/>
            <person name="Kuroda K."/>
            <person name="Liu W.-T."/>
        </authorList>
    </citation>
    <scope>NUCLEOTIDE SEQUENCE</scope>
    <source>
        <strain evidence="1">ADurb.Bin276</strain>
    </source>
</reference>
<dbReference type="Proteomes" id="UP000485569">
    <property type="component" value="Unassembled WGS sequence"/>
</dbReference>
<sequence>MYASTAGGSIYSYSSLGYSTPQIWDTSCGSQSCWPNDAWEKKSDSAWYYKGWYRTRSNDTCGRSHPWLNQSEFADIVNAVIYYSKTKDYSHLSQIDSGGCFGGNDPSAWSKDELARQVGSHGGPISSVNSVSVNYSTGGYTQEVTISTDKGNFTFSGDDFKTVFNLRAPGAIVIKSALFNIEKK</sequence>
<comment type="caution">
    <text evidence="1">The sequence shown here is derived from an EMBL/GenBank/DDBJ whole genome shotgun (WGS) entry which is preliminary data.</text>
</comment>
<gene>
    <name evidence="1" type="ORF">BWY41_01550</name>
</gene>
<organism evidence="1">
    <name type="scientific">Candidatus Atribacter allofermentans</name>
    <dbReference type="NCBI Taxonomy" id="1852833"/>
    <lineage>
        <taxon>Bacteria</taxon>
        <taxon>Pseudomonadati</taxon>
        <taxon>Atribacterota</taxon>
        <taxon>Atribacteria</taxon>
        <taxon>Atribacterales</taxon>
        <taxon>Atribacteraceae</taxon>
        <taxon>Atribacter</taxon>
    </lineage>
</organism>
<proteinExistence type="predicted"/>
<protein>
    <submittedName>
        <fullName evidence="1">Uncharacterized protein</fullName>
    </submittedName>
</protein>
<evidence type="ECO:0000313" key="1">
    <source>
        <dbReference type="EMBL" id="OQA56143.1"/>
    </source>
</evidence>
<dbReference type="AlphaFoldDB" id="A0A1V5SPH5"/>
<name>A0A1V5SPH5_9BACT</name>
<accession>A0A1V5SPH5</accession>